<dbReference type="GO" id="GO:0016579">
    <property type="term" value="P:protein deubiquitination"/>
    <property type="evidence" value="ECO:0007669"/>
    <property type="project" value="InterPro"/>
</dbReference>
<keyword evidence="3" id="KW-0812">Transmembrane</keyword>
<dbReference type="PROSITE" id="PS00973">
    <property type="entry name" value="USP_2"/>
    <property type="match status" value="1"/>
</dbReference>
<evidence type="ECO:0000313" key="5">
    <source>
        <dbReference type="EMBL" id="ETO25564.1"/>
    </source>
</evidence>
<dbReference type="Gene3D" id="3.90.70.10">
    <property type="entry name" value="Cysteine proteinases"/>
    <property type="match status" value="1"/>
</dbReference>
<dbReference type="InterPro" id="IPR028889">
    <property type="entry name" value="USP"/>
</dbReference>
<keyword evidence="3" id="KW-1133">Transmembrane helix</keyword>
<dbReference type="PROSITE" id="PS00972">
    <property type="entry name" value="USP_1"/>
    <property type="match status" value="1"/>
</dbReference>
<dbReference type="OrthoDB" id="289038at2759"/>
<keyword evidence="1" id="KW-0788">Thiol protease</keyword>
<dbReference type="InterPro" id="IPR001394">
    <property type="entry name" value="Peptidase_C19_UCH"/>
</dbReference>
<proteinExistence type="inferred from homology"/>
<evidence type="ECO:0000256" key="1">
    <source>
        <dbReference type="RuleBase" id="RU366025"/>
    </source>
</evidence>
<evidence type="ECO:0000259" key="4">
    <source>
        <dbReference type="PROSITE" id="PS50235"/>
    </source>
</evidence>
<feature type="domain" description="USP" evidence="4">
    <location>
        <begin position="73"/>
        <end position="459"/>
    </location>
</feature>
<gene>
    <name evidence="5" type="ORF">RFI_11573</name>
</gene>
<organism evidence="5 6">
    <name type="scientific">Reticulomyxa filosa</name>
    <dbReference type="NCBI Taxonomy" id="46433"/>
    <lineage>
        <taxon>Eukaryota</taxon>
        <taxon>Sar</taxon>
        <taxon>Rhizaria</taxon>
        <taxon>Retaria</taxon>
        <taxon>Foraminifera</taxon>
        <taxon>Monothalamids</taxon>
        <taxon>Reticulomyxidae</taxon>
        <taxon>Reticulomyxa</taxon>
    </lineage>
</organism>
<dbReference type="GO" id="GO:0005829">
    <property type="term" value="C:cytosol"/>
    <property type="evidence" value="ECO:0007669"/>
    <property type="project" value="TreeGrafter"/>
</dbReference>
<comment type="catalytic activity">
    <reaction evidence="1">
        <text>Thiol-dependent hydrolysis of ester, thioester, amide, peptide and isopeptide bonds formed by the C-terminal Gly of ubiquitin (a 76-residue protein attached to proteins as an intracellular targeting signal).</text>
        <dbReference type="EC" id="3.4.19.12"/>
    </reaction>
</comment>
<dbReference type="GO" id="GO:0006508">
    <property type="term" value="P:proteolysis"/>
    <property type="evidence" value="ECO:0007669"/>
    <property type="project" value="UniProtKB-KW"/>
</dbReference>
<dbReference type="SUPFAM" id="SSF54001">
    <property type="entry name" value="Cysteine proteinases"/>
    <property type="match status" value="1"/>
</dbReference>
<dbReference type="EMBL" id="ASPP01008429">
    <property type="protein sequence ID" value="ETO25564.1"/>
    <property type="molecule type" value="Genomic_DNA"/>
</dbReference>
<evidence type="ECO:0000313" key="6">
    <source>
        <dbReference type="Proteomes" id="UP000023152"/>
    </source>
</evidence>
<dbReference type="GO" id="GO:0005634">
    <property type="term" value="C:nucleus"/>
    <property type="evidence" value="ECO:0007669"/>
    <property type="project" value="TreeGrafter"/>
</dbReference>
<sequence>NNNKNDDNKKSFYRFVVLIKTFFFFLLKCEKIFLGKEEEEEKKEEEKEKKEKEKEEEEEEKKNKYNKSERYYAGLVNAGATCYMNSILQTLFHIPFLRKSIFEIAMEITDCMLKHKDICYEFQSLFMKMEEMGNNPTEYCSAVTTADLMESFGWDNLDAFDQHDVQEFLRILLEALEHKLKGTNCETLIQDLFQGEWETVIECKDVKHCSARQEFFHDISLNVTPSSSSSSSSSPKQRSYNNNDSHHYSTCLPICTTCPKRTKAFRLKRASSSENKYYANDTLGKQDAHKYIRFLKLPTVLVVHLKRFAFNASSVRPTKITSSFKFKQKLNLNRFVYDPHSQSSSVNNNKNDNDNDATIINIKNEDLSMDDKDNIKDTNSWQGYSHVDIETGPYRYRLYSVLVHNGSTNRGHYYAILSPQCDNMYYRFNDEDVSLMKHEWLQSCYRGLCSAYLLVYIREDKIPELFSNVNLNNDIPLPAKQNRNNVESRVLEETERMNEEKRKLQLFHIHGHGLMDFLERNTPEIHKWMTGLPVLQWSKHVKIAPTLEAFSNAIQDWSREYDIPVQRMLLYHFSDKNLVTEVWPESHDFRTLLCLLVLDTAKVPHIFGDPSFQNLSISSLKSENDAHANVVSTCEHAPVFEQGSRVEASRKQRQQGCVLLCVKYFDIWSQKLEIIGFVLIDKEATLGHWAEQYLMNYLFFNQDSTKTVDFEPIHKHLKPWACEKIHELRTILNHPKSHKRVHLQKFVNQNLYIYREYIGIRNTTILSAFDSSQDEKAQ</sequence>
<accession>X6NIL3</accession>
<dbReference type="AlphaFoldDB" id="X6NIL3"/>
<keyword evidence="1" id="KW-0378">Hydrolase</keyword>
<feature type="region of interest" description="Disordered" evidence="2">
    <location>
        <begin position="37"/>
        <end position="63"/>
    </location>
</feature>
<dbReference type="InterPro" id="IPR018200">
    <property type="entry name" value="USP_CS"/>
</dbReference>
<feature type="transmembrane region" description="Helical" evidence="3">
    <location>
        <begin position="71"/>
        <end position="92"/>
    </location>
</feature>
<keyword evidence="1" id="KW-0833">Ubl conjugation pathway</keyword>
<dbReference type="InterPro" id="IPR038765">
    <property type="entry name" value="Papain-like_cys_pep_sf"/>
</dbReference>
<dbReference type="Pfam" id="PF00443">
    <property type="entry name" value="UCH"/>
    <property type="match status" value="1"/>
</dbReference>
<evidence type="ECO:0000256" key="2">
    <source>
        <dbReference type="SAM" id="MobiDB-lite"/>
    </source>
</evidence>
<feature type="non-terminal residue" evidence="5">
    <location>
        <position position="778"/>
    </location>
</feature>
<keyword evidence="1" id="KW-0645">Protease</keyword>
<evidence type="ECO:0000256" key="3">
    <source>
        <dbReference type="SAM" id="Phobius"/>
    </source>
</evidence>
<dbReference type="PANTHER" id="PTHR24006">
    <property type="entry name" value="UBIQUITIN CARBOXYL-TERMINAL HYDROLASE"/>
    <property type="match status" value="1"/>
</dbReference>
<feature type="non-terminal residue" evidence="5">
    <location>
        <position position="1"/>
    </location>
</feature>
<feature type="compositionally biased region" description="Basic and acidic residues" evidence="2">
    <location>
        <begin position="44"/>
        <end position="53"/>
    </location>
</feature>
<keyword evidence="3" id="KW-0472">Membrane</keyword>
<dbReference type="Proteomes" id="UP000023152">
    <property type="component" value="Unassembled WGS sequence"/>
</dbReference>
<name>X6NIL3_RETFI</name>
<reference evidence="5 6" key="1">
    <citation type="journal article" date="2013" name="Curr. Biol.">
        <title>The Genome of the Foraminiferan Reticulomyxa filosa.</title>
        <authorList>
            <person name="Glockner G."/>
            <person name="Hulsmann N."/>
            <person name="Schleicher M."/>
            <person name="Noegel A.A."/>
            <person name="Eichinger L."/>
            <person name="Gallinger C."/>
            <person name="Pawlowski J."/>
            <person name="Sierra R."/>
            <person name="Euteneuer U."/>
            <person name="Pillet L."/>
            <person name="Moustafa A."/>
            <person name="Platzer M."/>
            <person name="Groth M."/>
            <person name="Szafranski K."/>
            <person name="Schliwa M."/>
        </authorList>
    </citation>
    <scope>NUCLEOTIDE SEQUENCE [LARGE SCALE GENOMIC DNA]</scope>
</reference>
<feature type="region of interest" description="Disordered" evidence="2">
    <location>
        <begin position="223"/>
        <end position="242"/>
    </location>
</feature>
<keyword evidence="6" id="KW-1185">Reference proteome</keyword>
<dbReference type="EC" id="3.4.19.12" evidence="1"/>
<protein>
    <recommendedName>
        <fullName evidence="1">Ubiquitin carboxyl-terminal hydrolase</fullName>
        <ecNumber evidence="1">3.4.19.12</ecNumber>
    </recommendedName>
</protein>
<dbReference type="InterPro" id="IPR050164">
    <property type="entry name" value="Peptidase_C19"/>
</dbReference>
<dbReference type="PANTHER" id="PTHR24006:SF644">
    <property type="entry name" value="UBIQUITIN CARBOXYL-TERMINAL HYDROLASE 7"/>
    <property type="match status" value="1"/>
</dbReference>
<dbReference type="GO" id="GO:0004843">
    <property type="term" value="F:cysteine-type deubiquitinase activity"/>
    <property type="evidence" value="ECO:0007669"/>
    <property type="project" value="UniProtKB-UniRule"/>
</dbReference>
<dbReference type="PROSITE" id="PS50235">
    <property type="entry name" value="USP_3"/>
    <property type="match status" value="1"/>
</dbReference>
<comment type="similarity">
    <text evidence="1">Belongs to the peptidase C19 family.</text>
</comment>
<comment type="caution">
    <text evidence="5">The sequence shown here is derived from an EMBL/GenBank/DDBJ whole genome shotgun (WGS) entry which is preliminary data.</text>
</comment>
<dbReference type="GO" id="GO:0031647">
    <property type="term" value="P:regulation of protein stability"/>
    <property type="evidence" value="ECO:0007669"/>
    <property type="project" value="TreeGrafter"/>
</dbReference>